<accession>C5KPI8</accession>
<feature type="compositionally biased region" description="Low complexity" evidence="11">
    <location>
        <begin position="446"/>
        <end position="461"/>
    </location>
</feature>
<evidence type="ECO:0000256" key="11">
    <source>
        <dbReference type="SAM" id="MobiDB-lite"/>
    </source>
</evidence>
<keyword evidence="5 10" id="KW-0808">Transferase</keyword>
<dbReference type="InterPro" id="IPR018300">
    <property type="entry name" value="Aminotrans_IV_CS"/>
</dbReference>
<feature type="compositionally biased region" description="Polar residues" evidence="11">
    <location>
        <begin position="502"/>
        <end position="512"/>
    </location>
</feature>
<dbReference type="Proteomes" id="UP000007800">
    <property type="component" value="Unassembled WGS sequence"/>
</dbReference>
<keyword evidence="7 10" id="KW-0100">Branched-chain amino acid biosynthesis</keyword>
<dbReference type="Gene3D" id="3.20.10.10">
    <property type="entry name" value="D-amino Acid Aminotransferase, subunit A, domain 2"/>
    <property type="match status" value="1"/>
</dbReference>
<keyword evidence="6 9" id="KW-0663">Pyridoxal phosphate</keyword>
<dbReference type="GO" id="GO:0004084">
    <property type="term" value="F:branched-chain-amino-acid transaminase activity"/>
    <property type="evidence" value="ECO:0007669"/>
    <property type="project" value="UniProtKB-EC"/>
</dbReference>
<dbReference type="OrthoDB" id="1732691at2759"/>
<dbReference type="GO" id="GO:0009098">
    <property type="term" value="P:L-leucine biosynthetic process"/>
    <property type="evidence" value="ECO:0007669"/>
    <property type="project" value="TreeGrafter"/>
</dbReference>
<dbReference type="GO" id="GO:0005739">
    <property type="term" value="C:mitochondrion"/>
    <property type="evidence" value="ECO:0007669"/>
    <property type="project" value="TreeGrafter"/>
</dbReference>
<dbReference type="InterPro" id="IPR001544">
    <property type="entry name" value="Aminotrans_IV"/>
</dbReference>
<sequence length="584" mass="64737">MQWDALREYRVPEGIREFRLSSNIARFATSIRRGAMADLTKRDEYELIRELILIDEHMIPSEPGYSLYIRPTCIGTQASLGVFPPTAAKIFVITCPVGPYYRSGFKPVSLLASTKTVRAWPGSTGAQKLGSNYGPTLLPLREAIEMGYSQILWLLPTDVTAKDYYVTEVGTMNLFLVFRTPDGIEVTTPSLSDVILPGITRDSALQVLTSNNAPPGIKVSERDVTMNEVIEAFETGNLLEVFGTGTAAIVCPVDLIHYKGKDIRIPVDERVGAGPICKFVLDTINHPSRLSGKSETASSLERVQRADSVWPYPTKRLQLQGRTLILKTPGGVVEESCRLELHTRRGRSPSVLQTSLKTNDNMFGPCIFCEHRLPIPKMVHRAKTLLRLLKVVIILLNAYNLYGKEEQIQRLKQLLEMMKSLPKGDVTNEDGDKIVDIEEKLDDSKAPASKAPQVVSSSSSSAAVEEKEIEIKRKEMVKWWAAVMEETPSYDEPDYDERELNQGAQAMPTTSNTTDRVPETTTTTDAFTGTVAEHGENKVEKNEDAPKRMSKFKMDRAAKKGFGGMFAARHGIPMGGGQNSQPGQ</sequence>
<dbReference type="InParanoid" id="C5KPI8"/>
<feature type="compositionally biased region" description="Basic and acidic residues" evidence="11">
    <location>
        <begin position="533"/>
        <end position="551"/>
    </location>
</feature>
<dbReference type="InterPro" id="IPR043131">
    <property type="entry name" value="BCAT-like_N"/>
</dbReference>
<dbReference type="Gene3D" id="3.30.470.10">
    <property type="match status" value="1"/>
</dbReference>
<evidence type="ECO:0000313" key="13">
    <source>
        <dbReference type="Proteomes" id="UP000007800"/>
    </source>
</evidence>
<gene>
    <name evidence="12" type="ORF">Pmar_PMAR001294</name>
</gene>
<evidence type="ECO:0000256" key="8">
    <source>
        <dbReference type="RuleBase" id="RU004106"/>
    </source>
</evidence>
<feature type="region of interest" description="Disordered" evidence="11">
    <location>
        <begin position="502"/>
        <end position="551"/>
    </location>
</feature>
<dbReference type="SUPFAM" id="SSF56752">
    <property type="entry name" value="D-aminoacid aminotransferase-like PLP-dependent enzymes"/>
    <property type="match status" value="1"/>
</dbReference>
<dbReference type="InterPro" id="IPR043132">
    <property type="entry name" value="BCAT-like_C"/>
</dbReference>
<dbReference type="EC" id="2.6.1.42" evidence="10"/>
<dbReference type="PANTHER" id="PTHR11825:SF44">
    <property type="entry name" value="BRANCHED-CHAIN-AMINO-ACID AMINOTRANSFERASE"/>
    <property type="match status" value="1"/>
</dbReference>
<dbReference type="PROSITE" id="PS00770">
    <property type="entry name" value="AA_TRANSFER_CLASS_4"/>
    <property type="match status" value="1"/>
</dbReference>
<dbReference type="Pfam" id="PF01063">
    <property type="entry name" value="Aminotran_4"/>
    <property type="match status" value="1"/>
</dbReference>
<keyword evidence="4 10" id="KW-0028">Amino-acid biosynthesis</keyword>
<comment type="catalytic activity">
    <reaction evidence="10">
        <text>L-isoleucine + 2-oxoglutarate = (S)-3-methyl-2-oxopentanoate + L-glutamate</text>
        <dbReference type="Rhea" id="RHEA:24801"/>
        <dbReference type="ChEBI" id="CHEBI:16810"/>
        <dbReference type="ChEBI" id="CHEBI:29985"/>
        <dbReference type="ChEBI" id="CHEBI:35146"/>
        <dbReference type="ChEBI" id="CHEBI:58045"/>
        <dbReference type="EC" id="2.6.1.42"/>
    </reaction>
</comment>
<evidence type="ECO:0000256" key="5">
    <source>
        <dbReference type="ARBA" id="ARBA00022679"/>
    </source>
</evidence>
<dbReference type="InterPro" id="IPR005786">
    <property type="entry name" value="B_amino_transII"/>
</dbReference>
<dbReference type="PANTHER" id="PTHR11825">
    <property type="entry name" value="SUBGROUP IIII AMINOTRANSFERASE"/>
    <property type="match status" value="1"/>
</dbReference>
<evidence type="ECO:0000256" key="3">
    <source>
        <dbReference type="ARBA" id="ARBA00022576"/>
    </source>
</evidence>
<dbReference type="EMBL" id="GG675112">
    <property type="protein sequence ID" value="EER13617.1"/>
    <property type="molecule type" value="Genomic_DNA"/>
</dbReference>
<keyword evidence="3 10" id="KW-0032">Aminotransferase</keyword>
<feature type="region of interest" description="Disordered" evidence="11">
    <location>
        <begin position="442"/>
        <end position="461"/>
    </location>
</feature>
<comment type="catalytic activity">
    <reaction evidence="10">
        <text>L-leucine + 2-oxoglutarate = 4-methyl-2-oxopentanoate + L-glutamate</text>
        <dbReference type="Rhea" id="RHEA:18321"/>
        <dbReference type="ChEBI" id="CHEBI:16810"/>
        <dbReference type="ChEBI" id="CHEBI:17865"/>
        <dbReference type="ChEBI" id="CHEBI:29985"/>
        <dbReference type="ChEBI" id="CHEBI:57427"/>
        <dbReference type="EC" id="2.6.1.42"/>
    </reaction>
</comment>
<organism evidence="13">
    <name type="scientific">Perkinsus marinus (strain ATCC 50983 / TXsc)</name>
    <dbReference type="NCBI Taxonomy" id="423536"/>
    <lineage>
        <taxon>Eukaryota</taxon>
        <taxon>Sar</taxon>
        <taxon>Alveolata</taxon>
        <taxon>Perkinsozoa</taxon>
        <taxon>Perkinsea</taxon>
        <taxon>Perkinsida</taxon>
        <taxon>Perkinsidae</taxon>
        <taxon>Perkinsus</taxon>
    </lineage>
</organism>
<name>C5KPI8_PERM5</name>
<dbReference type="RefSeq" id="XP_002781822.1">
    <property type="nucleotide sequence ID" value="XM_002781776.1"/>
</dbReference>
<dbReference type="AlphaFoldDB" id="C5KPI8"/>
<proteinExistence type="inferred from homology"/>
<comment type="similarity">
    <text evidence="2 8">Belongs to the class-IV pyridoxal-phosphate-dependent aminotransferase family.</text>
</comment>
<evidence type="ECO:0000256" key="4">
    <source>
        <dbReference type="ARBA" id="ARBA00022605"/>
    </source>
</evidence>
<keyword evidence="13" id="KW-1185">Reference proteome</keyword>
<evidence type="ECO:0000256" key="10">
    <source>
        <dbReference type="RuleBase" id="RU004517"/>
    </source>
</evidence>
<reference evidence="12 13" key="1">
    <citation type="submission" date="2008-07" db="EMBL/GenBank/DDBJ databases">
        <authorList>
            <person name="El-Sayed N."/>
            <person name="Caler E."/>
            <person name="Inman J."/>
            <person name="Amedeo P."/>
            <person name="Hass B."/>
            <person name="Wortman J."/>
        </authorList>
    </citation>
    <scope>NUCLEOTIDE SEQUENCE [LARGE SCALE GENOMIC DNA]</scope>
    <source>
        <strain evidence="13">ATCC 50983 / TXsc</strain>
    </source>
</reference>
<evidence type="ECO:0000256" key="1">
    <source>
        <dbReference type="ARBA" id="ARBA00001933"/>
    </source>
</evidence>
<evidence type="ECO:0000256" key="2">
    <source>
        <dbReference type="ARBA" id="ARBA00009320"/>
    </source>
</evidence>
<feature type="compositionally biased region" description="Low complexity" evidence="11">
    <location>
        <begin position="513"/>
        <end position="530"/>
    </location>
</feature>
<protein>
    <recommendedName>
        <fullName evidence="10">Branched-chain-amino-acid aminotransferase</fullName>
        <ecNumber evidence="10">2.6.1.42</ecNumber>
    </recommendedName>
</protein>
<evidence type="ECO:0000256" key="6">
    <source>
        <dbReference type="ARBA" id="ARBA00022898"/>
    </source>
</evidence>
<dbReference type="InterPro" id="IPR036038">
    <property type="entry name" value="Aminotransferase-like"/>
</dbReference>
<dbReference type="GeneID" id="9042587"/>
<evidence type="ECO:0000256" key="9">
    <source>
        <dbReference type="RuleBase" id="RU004516"/>
    </source>
</evidence>
<evidence type="ECO:0000313" key="12">
    <source>
        <dbReference type="EMBL" id="EER13617.1"/>
    </source>
</evidence>
<comment type="catalytic activity">
    <reaction evidence="10">
        <text>L-valine + 2-oxoglutarate = 3-methyl-2-oxobutanoate + L-glutamate</text>
        <dbReference type="Rhea" id="RHEA:24813"/>
        <dbReference type="ChEBI" id="CHEBI:11851"/>
        <dbReference type="ChEBI" id="CHEBI:16810"/>
        <dbReference type="ChEBI" id="CHEBI:29985"/>
        <dbReference type="ChEBI" id="CHEBI:57762"/>
        <dbReference type="EC" id="2.6.1.42"/>
    </reaction>
</comment>
<comment type="cofactor">
    <cofactor evidence="1 9">
        <name>pyridoxal 5'-phosphate</name>
        <dbReference type="ChEBI" id="CHEBI:597326"/>
    </cofactor>
</comment>
<evidence type="ECO:0000256" key="7">
    <source>
        <dbReference type="ARBA" id="ARBA00023304"/>
    </source>
</evidence>
<dbReference type="GO" id="GO:0009099">
    <property type="term" value="P:L-valine biosynthetic process"/>
    <property type="evidence" value="ECO:0007669"/>
    <property type="project" value="TreeGrafter"/>
</dbReference>